<dbReference type="InterPro" id="IPR050855">
    <property type="entry name" value="NDM-1-like"/>
</dbReference>
<feature type="region of interest" description="Disordered" evidence="1">
    <location>
        <begin position="1"/>
        <end position="25"/>
    </location>
</feature>
<protein>
    <submittedName>
        <fullName evidence="3">Beta-lactamase domain protein</fullName>
    </submittedName>
</protein>
<gene>
    <name evidence="3" type="ORF">XE10_1729</name>
</gene>
<evidence type="ECO:0000259" key="2">
    <source>
        <dbReference type="SMART" id="SM00849"/>
    </source>
</evidence>
<evidence type="ECO:0000313" key="3">
    <source>
        <dbReference type="EMBL" id="KUK99708.1"/>
    </source>
</evidence>
<feature type="domain" description="Metallo-beta-lactamase" evidence="2">
    <location>
        <begin position="43"/>
        <end position="239"/>
    </location>
</feature>
<evidence type="ECO:0000256" key="1">
    <source>
        <dbReference type="SAM" id="MobiDB-lite"/>
    </source>
</evidence>
<dbReference type="AlphaFoldDB" id="A0A101IR94"/>
<dbReference type="PANTHER" id="PTHR42951:SF17">
    <property type="entry name" value="METALLO-BETA-LACTAMASE DOMAIN-CONTAINING PROTEIN"/>
    <property type="match status" value="1"/>
</dbReference>
<dbReference type="Gene3D" id="3.60.15.10">
    <property type="entry name" value="Ribonuclease Z/Hydroxyacylglutathione hydrolase-like"/>
    <property type="match status" value="1"/>
</dbReference>
<dbReference type="InterPro" id="IPR036866">
    <property type="entry name" value="RibonucZ/Hydroxyglut_hydro"/>
</dbReference>
<comment type="caution">
    <text evidence="3">The sequence shown here is derived from an EMBL/GenBank/DDBJ whole genome shotgun (WGS) entry which is preliminary data.</text>
</comment>
<evidence type="ECO:0000313" key="4">
    <source>
        <dbReference type="Proteomes" id="UP000054598"/>
    </source>
</evidence>
<dbReference type="SUPFAM" id="SSF56281">
    <property type="entry name" value="Metallo-hydrolase/oxidoreductase"/>
    <property type="match status" value="1"/>
</dbReference>
<dbReference type="InterPro" id="IPR001279">
    <property type="entry name" value="Metallo-B-lactamas"/>
</dbReference>
<dbReference type="EMBL" id="LGHE01000236">
    <property type="protein sequence ID" value="KUK99708.1"/>
    <property type="molecule type" value="Genomic_DNA"/>
</dbReference>
<proteinExistence type="predicted"/>
<reference evidence="4" key="1">
    <citation type="journal article" date="2015" name="MBio">
        <title>Genome-Resolved Metagenomic Analysis Reveals Roles for Candidate Phyla and Other Microbial Community Members in Biogeochemical Transformations in Oil Reservoirs.</title>
        <authorList>
            <person name="Hu P."/>
            <person name="Tom L."/>
            <person name="Singh A."/>
            <person name="Thomas B.C."/>
            <person name="Baker B.J."/>
            <person name="Piceno Y.M."/>
            <person name="Andersen G.L."/>
            <person name="Banfield J.F."/>
        </authorList>
    </citation>
    <scope>NUCLEOTIDE SEQUENCE [LARGE SCALE GENOMIC DNA]</scope>
</reference>
<dbReference type="PANTHER" id="PTHR42951">
    <property type="entry name" value="METALLO-BETA-LACTAMASE DOMAIN-CONTAINING"/>
    <property type="match status" value="1"/>
</dbReference>
<dbReference type="Proteomes" id="UP000054598">
    <property type="component" value="Unassembled WGS sequence"/>
</dbReference>
<dbReference type="Pfam" id="PF00753">
    <property type="entry name" value="Lactamase_B"/>
    <property type="match status" value="1"/>
</dbReference>
<name>A0A101IR94_9EURY</name>
<accession>A0A101IR94</accession>
<organism evidence="3 4">
    <name type="scientific">Methanoculleus marisnigri</name>
    <dbReference type="NCBI Taxonomy" id="2198"/>
    <lineage>
        <taxon>Archaea</taxon>
        <taxon>Methanobacteriati</taxon>
        <taxon>Methanobacteriota</taxon>
        <taxon>Stenosarchaea group</taxon>
        <taxon>Methanomicrobia</taxon>
        <taxon>Methanomicrobiales</taxon>
        <taxon>Methanomicrobiaceae</taxon>
        <taxon>Methanoculleus</taxon>
    </lineage>
</organism>
<sequence>MKTIESDPGDFAGSREAPRAPAQKTERTAVRYLPAVIPVPLGLTTSFIVRDHSVLLVDTGNPGDETAILAAVKKAGISPDEVSLILVTHGHPNNYGSADALRELTGAPVAVHEADADAMRPGFDGLRLPARIIPRLIGLAGGRIAVPGFGGVEPDIVIRSPADLTAFGVRGRVLPTPGHTPGSVSVLVAGGTVIIGDLLSALFAGGRPRLPFRMDNPVAAHKSLRTLLAFGPERVYAAHGGPWPGAPVSAARYSHTCTPPAPMSPVSGAM</sequence>
<dbReference type="SMART" id="SM00849">
    <property type="entry name" value="Lactamase_B"/>
    <property type="match status" value="1"/>
</dbReference>